<dbReference type="Proteomes" id="UP001281761">
    <property type="component" value="Unassembled WGS sequence"/>
</dbReference>
<reference evidence="1 2" key="1">
    <citation type="journal article" date="2022" name="bioRxiv">
        <title>Genomics of Preaxostyla Flagellates Illuminates Evolutionary Transitions and the Path Towards Mitochondrial Loss.</title>
        <authorList>
            <person name="Novak L.V.F."/>
            <person name="Treitli S.C."/>
            <person name="Pyrih J."/>
            <person name="Halakuc P."/>
            <person name="Pipaliya S.V."/>
            <person name="Vacek V."/>
            <person name="Brzon O."/>
            <person name="Soukal P."/>
            <person name="Eme L."/>
            <person name="Dacks J.B."/>
            <person name="Karnkowska A."/>
            <person name="Elias M."/>
            <person name="Hampl V."/>
        </authorList>
    </citation>
    <scope>NUCLEOTIDE SEQUENCE [LARGE SCALE GENOMIC DNA]</scope>
    <source>
        <strain evidence="1">NAU3</strain>
        <tissue evidence="1">Gut</tissue>
    </source>
</reference>
<organism evidence="1 2">
    <name type="scientific">Blattamonas nauphoetae</name>
    <dbReference type="NCBI Taxonomy" id="2049346"/>
    <lineage>
        <taxon>Eukaryota</taxon>
        <taxon>Metamonada</taxon>
        <taxon>Preaxostyla</taxon>
        <taxon>Oxymonadida</taxon>
        <taxon>Blattamonas</taxon>
    </lineage>
</organism>
<name>A0ABQ9X529_9EUKA</name>
<dbReference type="EMBL" id="JARBJD010000216">
    <property type="protein sequence ID" value="KAK2946877.1"/>
    <property type="molecule type" value="Genomic_DNA"/>
</dbReference>
<comment type="caution">
    <text evidence="1">The sequence shown here is derived from an EMBL/GenBank/DDBJ whole genome shotgun (WGS) entry which is preliminary data.</text>
</comment>
<proteinExistence type="predicted"/>
<accession>A0ABQ9X529</accession>
<gene>
    <name evidence="1" type="ORF">BLNAU_18176</name>
</gene>
<sequence length="279" mass="31274">MVAEDDESADAFLNSLVRTSGESLTEFINSIGVLISSPSQAIIKASMGMLDDLIHECSTKVHLALVKANLIPHVFASLNPHSLLLGDNDDIHICIISAVTKSVRLATRNGFTALDIEGDDEQQTVHETVFKQVLTPSEKYICHLCVNRFSIIDGTQSKLFLALLASLVQQCSYYQPTMEFVLHMPVFLTIPSCLTIFDDDFAISNFLFEMVCVQWGWNKTRGEVRQMWKETHRMLRMEGFDDVVEEKLRNDQNISLGGSSVTYSTDFSNLQGMNLPLEE</sequence>
<protein>
    <submittedName>
        <fullName evidence="1">Uncharacterized protein</fullName>
    </submittedName>
</protein>
<evidence type="ECO:0000313" key="1">
    <source>
        <dbReference type="EMBL" id="KAK2946877.1"/>
    </source>
</evidence>
<keyword evidence="2" id="KW-1185">Reference proteome</keyword>
<evidence type="ECO:0000313" key="2">
    <source>
        <dbReference type="Proteomes" id="UP001281761"/>
    </source>
</evidence>